<evidence type="ECO:0000259" key="4">
    <source>
        <dbReference type="Pfam" id="PF17954"/>
    </source>
</evidence>
<dbReference type="EMBL" id="JBHUHT010000011">
    <property type="protein sequence ID" value="MFD2096021.1"/>
    <property type="molecule type" value="Genomic_DNA"/>
</dbReference>
<gene>
    <name evidence="5" type="ORF">ACFSJ3_08500</name>
</gene>
<dbReference type="Pfam" id="PF17954">
    <property type="entry name" value="Pirin_C_2"/>
    <property type="match status" value="1"/>
</dbReference>
<keyword evidence="6" id="KW-1185">Reference proteome</keyword>
<evidence type="ECO:0000256" key="1">
    <source>
        <dbReference type="ARBA" id="ARBA00008416"/>
    </source>
</evidence>
<proteinExistence type="inferred from homology"/>
<name>A0ABW4XKF6_9GAMM</name>
<dbReference type="CDD" id="cd02910">
    <property type="entry name" value="cupin_Yhhw_N"/>
    <property type="match status" value="1"/>
</dbReference>
<dbReference type="Pfam" id="PF02678">
    <property type="entry name" value="Pirin"/>
    <property type="match status" value="1"/>
</dbReference>
<reference evidence="6" key="1">
    <citation type="journal article" date="2019" name="Int. J. Syst. Evol. Microbiol.">
        <title>The Global Catalogue of Microorganisms (GCM) 10K type strain sequencing project: providing services to taxonomists for standard genome sequencing and annotation.</title>
        <authorList>
            <consortium name="The Broad Institute Genomics Platform"/>
            <consortium name="The Broad Institute Genome Sequencing Center for Infectious Disease"/>
            <person name="Wu L."/>
            <person name="Ma J."/>
        </authorList>
    </citation>
    <scope>NUCLEOTIDE SEQUENCE [LARGE SCALE GENOMIC DNA]</scope>
    <source>
        <strain evidence="6">CGMCC 1.10992</strain>
    </source>
</reference>
<dbReference type="Proteomes" id="UP001597380">
    <property type="component" value="Unassembled WGS sequence"/>
</dbReference>
<dbReference type="PANTHER" id="PTHR43212">
    <property type="entry name" value="QUERCETIN 2,3-DIOXYGENASE"/>
    <property type="match status" value="1"/>
</dbReference>
<dbReference type="InterPro" id="IPR041602">
    <property type="entry name" value="Quercetinase_C"/>
</dbReference>
<feature type="domain" description="Quercetin 2,3-dioxygenase C-terminal cupin" evidence="4">
    <location>
        <begin position="143"/>
        <end position="228"/>
    </location>
</feature>
<evidence type="ECO:0000259" key="3">
    <source>
        <dbReference type="Pfam" id="PF02678"/>
    </source>
</evidence>
<evidence type="ECO:0000256" key="2">
    <source>
        <dbReference type="RuleBase" id="RU003457"/>
    </source>
</evidence>
<dbReference type="RefSeq" id="WP_345340952.1">
    <property type="nucleotide sequence ID" value="NZ_BAABLI010000017.1"/>
</dbReference>
<dbReference type="InterPro" id="IPR014710">
    <property type="entry name" value="RmlC-like_jellyroll"/>
</dbReference>
<comment type="similarity">
    <text evidence="1 2">Belongs to the pirin family.</text>
</comment>
<dbReference type="InterPro" id="IPR012093">
    <property type="entry name" value="Pirin"/>
</dbReference>
<dbReference type="SUPFAM" id="SSF51182">
    <property type="entry name" value="RmlC-like cupins"/>
    <property type="match status" value="1"/>
</dbReference>
<comment type="caution">
    <text evidence="5">The sequence shown here is derived from an EMBL/GenBank/DDBJ whole genome shotgun (WGS) entry which is preliminary data.</text>
</comment>
<sequence>MLTLRKASERGHINLGWLDSHHSFSFGHYYDPAHMGVSVLRVINQDIVQPNAGFDTHPHQDMEILSYVLSGKLAHKDSMGHMQEIPVGEFQLMSAGTGVTHSEYNGAEGQTTEFLQIWIRPDTKGLTPSYQQQAFDGKGLVKVVSPDGSDSSLKIHQDVSVYRGRFEADEQIDLPKTVGRQGYLQLVSGEVAVNGITLTAGDGVAVATDEGLVTLSSISASEWLWFDLP</sequence>
<feature type="domain" description="Pirin N-terminal" evidence="3">
    <location>
        <begin position="8"/>
        <end position="119"/>
    </location>
</feature>
<organism evidence="5 6">
    <name type="scientific">Corallincola platygyrae</name>
    <dbReference type="NCBI Taxonomy" id="1193278"/>
    <lineage>
        <taxon>Bacteria</taxon>
        <taxon>Pseudomonadati</taxon>
        <taxon>Pseudomonadota</taxon>
        <taxon>Gammaproteobacteria</taxon>
        <taxon>Alteromonadales</taxon>
        <taxon>Psychromonadaceae</taxon>
        <taxon>Corallincola</taxon>
    </lineage>
</organism>
<accession>A0ABW4XKF6</accession>
<dbReference type="Gene3D" id="2.60.120.10">
    <property type="entry name" value="Jelly Rolls"/>
    <property type="match status" value="2"/>
</dbReference>
<dbReference type="PIRSF" id="PIRSF006232">
    <property type="entry name" value="Pirin"/>
    <property type="match status" value="1"/>
</dbReference>
<evidence type="ECO:0000313" key="6">
    <source>
        <dbReference type="Proteomes" id="UP001597380"/>
    </source>
</evidence>
<protein>
    <submittedName>
        <fullName evidence="5">Pirin family protein</fullName>
    </submittedName>
</protein>
<dbReference type="PANTHER" id="PTHR43212:SF3">
    <property type="entry name" value="QUERCETIN 2,3-DIOXYGENASE"/>
    <property type="match status" value="1"/>
</dbReference>
<dbReference type="InterPro" id="IPR011051">
    <property type="entry name" value="RmlC_Cupin_sf"/>
</dbReference>
<evidence type="ECO:0000313" key="5">
    <source>
        <dbReference type="EMBL" id="MFD2096021.1"/>
    </source>
</evidence>
<dbReference type="InterPro" id="IPR003829">
    <property type="entry name" value="Pirin_N_dom"/>
</dbReference>